<dbReference type="Gene3D" id="3.40.50.1010">
    <property type="entry name" value="5'-nuclease"/>
    <property type="match status" value="1"/>
</dbReference>
<evidence type="ECO:0008006" key="3">
    <source>
        <dbReference type="Google" id="ProtNLM"/>
    </source>
</evidence>
<dbReference type="InterPro" id="IPR029060">
    <property type="entry name" value="PIN-like_dom_sf"/>
</dbReference>
<gene>
    <name evidence="1" type="ORF">CKY39_02145</name>
</gene>
<proteinExistence type="predicted"/>
<name>A0A250DCU9_9BURK</name>
<reference evidence="1 2" key="1">
    <citation type="submission" date="2017-09" db="EMBL/GenBank/DDBJ databases">
        <title>The diverse metabolic capabilities of V. boronicumulans make it an excellent choice for continued studies on novel biodegradation.</title>
        <authorList>
            <person name="Sun S."/>
        </authorList>
    </citation>
    <scope>NUCLEOTIDE SEQUENCE [LARGE SCALE GENOMIC DNA]</scope>
    <source>
        <strain evidence="1 2">J1</strain>
    </source>
</reference>
<dbReference type="Proteomes" id="UP000217154">
    <property type="component" value="Chromosome"/>
</dbReference>
<protein>
    <recommendedName>
        <fullName evidence="3">PIN domain-containing protein</fullName>
    </recommendedName>
</protein>
<dbReference type="AlphaFoldDB" id="A0A250DCU9"/>
<dbReference type="SUPFAM" id="SSF88723">
    <property type="entry name" value="PIN domain-like"/>
    <property type="match status" value="1"/>
</dbReference>
<organism evidence="1 2">
    <name type="scientific">Variovorax boronicumulans</name>
    <dbReference type="NCBI Taxonomy" id="436515"/>
    <lineage>
        <taxon>Bacteria</taxon>
        <taxon>Pseudomonadati</taxon>
        <taxon>Pseudomonadota</taxon>
        <taxon>Betaproteobacteria</taxon>
        <taxon>Burkholderiales</taxon>
        <taxon>Comamonadaceae</taxon>
        <taxon>Variovorax</taxon>
    </lineage>
</organism>
<evidence type="ECO:0000313" key="1">
    <source>
        <dbReference type="EMBL" id="ATA52156.1"/>
    </source>
</evidence>
<sequence>MSAILLDTSYLISLADPARAHHQTAVSYLREALKRGVPLYLSAIAASEFQVKQAVTDLPLRNFEVLPFNIDHAMMAGLLMQDLQRDAGDDRSAVKDDIKLIAQAICESLTHVLTEDAQTLVKYLDRLNKAGTSSVKPILLADGFDTAWFENGQRGLLGDSSD</sequence>
<dbReference type="RefSeq" id="WP_095743282.1">
    <property type="nucleotide sequence ID" value="NZ_CP023284.1"/>
</dbReference>
<accession>A0A250DCU9</accession>
<evidence type="ECO:0000313" key="2">
    <source>
        <dbReference type="Proteomes" id="UP000217154"/>
    </source>
</evidence>
<dbReference type="KEGG" id="vbo:CKY39_02145"/>
<dbReference type="EMBL" id="CP023284">
    <property type="protein sequence ID" value="ATA52156.1"/>
    <property type="molecule type" value="Genomic_DNA"/>
</dbReference>